<reference evidence="1 2" key="1">
    <citation type="journal article" date="2021" name="Plant Biotechnol. J.">
        <title>Multi-omics assisted identification of the key and species-specific regulatory components of drought-tolerant mechanisms in Gossypium stocksii.</title>
        <authorList>
            <person name="Yu D."/>
            <person name="Ke L."/>
            <person name="Zhang D."/>
            <person name="Wu Y."/>
            <person name="Sun Y."/>
            <person name="Mei J."/>
            <person name="Sun J."/>
            <person name="Sun Y."/>
        </authorList>
    </citation>
    <scope>NUCLEOTIDE SEQUENCE [LARGE SCALE GENOMIC DNA]</scope>
    <source>
        <strain evidence="2">cv. E1</strain>
        <tissue evidence="1">Leaf</tissue>
    </source>
</reference>
<dbReference type="EMBL" id="JAIQCV010000007">
    <property type="protein sequence ID" value="KAH1081256.1"/>
    <property type="molecule type" value="Genomic_DNA"/>
</dbReference>
<evidence type="ECO:0000313" key="2">
    <source>
        <dbReference type="Proteomes" id="UP000828251"/>
    </source>
</evidence>
<name>A0A9D3VED6_9ROSI</name>
<keyword evidence="2" id="KW-1185">Reference proteome</keyword>
<evidence type="ECO:0000313" key="1">
    <source>
        <dbReference type="EMBL" id="KAH1081256.1"/>
    </source>
</evidence>
<organism evidence="1 2">
    <name type="scientific">Gossypium stocksii</name>
    <dbReference type="NCBI Taxonomy" id="47602"/>
    <lineage>
        <taxon>Eukaryota</taxon>
        <taxon>Viridiplantae</taxon>
        <taxon>Streptophyta</taxon>
        <taxon>Embryophyta</taxon>
        <taxon>Tracheophyta</taxon>
        <taxon>Spermatophyta</taxon>
        <taxon>Magnoliopsida</taxon>
        <taxon>eudicotyledons</taxon>
        <taxon>Gunneridae</taxon>
        <taxon>Pentapetalae</taxon>
        <taxon>rosids</taxon>
        <taxon>malvids</taxon>
        <taxon>Malvales</taxon>
        <taxon>Malvaceae</taxon>
        <taxon>Malvoideae</taxon>
        <taxon>Gossypium</taxon>
    </lineage>
</organism>
<dbReference type="Proteomes" id="UP000828251">
    <property type="component" value="Unassembled WGS sequence"/>
</dbReference>
<comment type="caution">
    <text evidence="1">The sequence shown here is derived from an EMBL/GenBank/DDBJ whole genome shotgun (WGS) entry which is preliminary data.</text>
</comment>
<dbReference type="AlphaFoldDB" id="A0A9D3VED6"/>
<proteinExistence type="predicted"/>
<gene>
    <name evidence="1" type="ORF">J1N35_021017</name>
</gene>
<protein>
    <submittedName>
        <fullName evidence="1">Uncharacterized protein</fullName>
    </submittedName>
</protein>
<accession>A0A9D3VED6</accession>
<sequence length="87" mass="10211">MDFQLTRVSFFPLFEEPQIKFYTMHLISSQIPCGITIDYIKMKIMRHHVIGLAFCARIFQDFLTRVSSKSLFPGRICEAISYQCLEI</sequence>